<evidence type="ECO:0000256" key="11">
    <source>
        <dbReference type="ARBA" id="ARBA00023157"/>
    </source>
</evidence>
<evidence type="ECO:0000256" key="5">
    <source>
        <dbReference type="ARBA" id="ARBA00022475"/>
    </source>
</evidence>
<dbReference type="PANTHER" id="PTHR22752">
    <property type="entry name" value="G PROTEIN-COUPLED RECEPTOR"/>
    <property type="match status" value="1"/>
</dbReference>
<evidence type="ECO:0000256" key="15">
    <source>
        <dbReference type="ARBA" id="ARBA00023273"/>
    </source>
</evidence>
<keyword evidence="4" id="KW-0217">Developmental protein</keyword>
<dbReference type="AlphaFoldDB" id="A0ABD0YMF8"/>
<comment type="caution">
    <text evidence="18">The sequence shown here is derived from an EMBL/GenBank/DDBJ whole genome shotgun (WGS) entry which is preliminary data.</text>
</comment>
<evidence type="ECO:0000256" key="14">
    <source>
        <dbReference type="ARBA" id="ARBA00023224"/>
    </source>
</evidence>
<evidence type="ECO:0000256" key="9">
    <source>
        <dbReference type="ARBA" id="ARBA00023069"/>
    </source>
</evidence>
<dbReference type="InterPro" id="IPR000276">
    <property type="entry name" value="GPCR_Rhodpsn"/>
</dbReference>
<proteinExistence type="inferred from homology"/>
<evidence type="ECO:0000256" key="10">
    <source>
        <dbReference type="ARBA" id="ARBA00023136"/>
    </source>
</evidence>
<evidence type="ECO:0000259" key="17">
    <source>
        <dbReference type="PROSITE" id="PS50262"/>
    </source>
</evidence>
<evidence type="ECO:0000313" key="18">
    <source>
        <dbReference type="EMBL" id="KAL1132451.1"/>
    </source>
</evidence>
<protein>
    <recommendedName>
        <fullName evidence="17">G-protein coupled receptors family 1 profile domain-containing protein</fullName>
    </recommendedName>
</protein>
<dbReference type="SUPFAM" id="SSF81321">
    <property type="entry name" value="Family A G protein-coupled receptor-like"/>
    <property type="match status" value="1"/>
</dbReference>
<keyword evidence="6" id="KW-0812">Transmembrane</keyword>
<organism evidence="18 19">
    <name type="scientific">Ranatra chinensis</name>
    <dbReference type="NCBI Taxonomy" id="642074"/>
    <lineage>
        <taxon>Eukaryota</taxon>
        <taxon>Metazoa</taxon>
        <taxon>Ecdysozoa</taxon>
        <taxon>Arthropoda</taxon>
        <taxon>Hexapoda</taxon>
        <taxon>Insecta</taxon>
        <taxon>Pterygota</taxon>
        <taxon>Neoptera</taxon>
        <taxon>Paraneoptera</taxon>
        <taxon>Hemiptera</taxon>
        <taxon>Heteroptera</taxon>
        <taxon>Panheteroptera</taxon>
        <taxon>Nepomorpha</taxon>
        <taxon>Nepidae</taxon>
        <taxon>Ranatrinae</taxon>
        <taxon>Ranatra</taxon>
    </lineage>
</organism>
<feature type="region of interest" description="Disordered" evidence="16">
    <location>
        <begin position="425"/>
        <end position="448"/>
    </location>
</feature>
<evidence type="ECO:0000256" key="8">
    <source>
        <dbReference type="ARBA" id="ARBA00023040"/>
    </source>
</evidence>
<feature type="region of interest" description="Disordered" evidence="16">
    <location>
        <begin position="263"/>
        <end position="327"/>
    </location>
</feature>
<evidence type="ECO:0000256" key="2">
    <source>
        <dbReference type="ARBA" id="ARBA00004651"/>
    </source>
</evidence>
<evidence type="ECO:0000313" key="19">
    <source>
        <dbReference type="Proteomes" id="UP001558652"/>
    </source>
</evidence>
<keyword evidence="14" id="KW-0807">Transducer</keyword>
<keyword evidence="7" id="KW-1133">Transmembrane helix</keyword>
<evidence type="ECO:0000256" key="6">
    <source>
        <dbReference type="ARBA" id="ARBA00022692"/>
    </source>
</evidence>
<feature type="compositionally biased region" description="Polar residues" evidence="16">
    <location>
        <begin position="372"/>
        <end position="382"/>
    </location>
</feature>
<sequence>MFYQNKKQETTEIGTLKVASERRNTFYQNNKQETTEIGDKHDPQTNLDIQYRAVGLSQNDRMQSFQSKTLRTILDAPWIARLLNPRYTGGPKPEAPQESTSGLSAEPRCSPYHSLWVTLLEVVISSMGTLPYSLDQKSNSVRTRRASQCGGGGGGGGCGGLDCEGSRRSSNSVFSALLFREEGRAVKTGFMVVGSYLFCWAPYFVSTASEAWGGVPLPRHLVVLCVLSSSSLNPFIYVFRNDLVRKETRRLMCWWREGANQSLGGGRGSAAGKDGKGAGRHAGGGGGRGGGGEQPTLRQQSSSQCDSVSVQSLQVSTMGPLPSTPLPNDCCKHLDTPPPADFVATYHQVSGDATRYESVTFRLAQRRCQSCIRQNSDSSTGSGHPLLTPTRRQPSSEPSTPRHITNNNTDEKNIVFKFQLGGDDLEAAGPRRHKLERHSAIDDTATDV</sequence>
<keyword evidence="12" id="KW-0675">Receptor</keyword>
<dbReference type="GO" id="GO:0060170">
    <property type="term" value="C:ciliary membrane"/>
    <property type="evidence" value="ECO:0007669"/>
    <property type="project" value="UniProtKB-SubCell"/>
</dbReference>
<dbReference type="CDD" id="cd00637">
    <property type="entry name" value="7tm_classA_rhodopsin-like"/>
    <property type="match status" value="1"/>
</dbReference>
<evidence type="ECO:0000256" key="3">
    <source>
        <dbReference type="ARBA" id="ARBA00010663"/>
    </source>
</evidence>
<comment type="similarity">
    <text evidence="3">Belongs to the G-protein coupled receptor 1 family.</text>
</comment>
<feature type="compositionally biased region" description="Gly residues" evidence="16">
    <location>
        <begin position="280"/>
        <end position="293"/>
    </location>
</feature>
<dbReference type="Proteomes" id="UP001558652">
    <property type="component" value="Unassembled WGS sequence"/>
</dbReference>
<feature type="compositionally biased region" description="Polar residues" evidence="16">
    <location>
        <begin position="390"/>
        <end position="408"/>
    </location>
</feature>
<dbReference type="PROSITE" id="PS50262">
    <property type="entry name" value="G_PROTEIN_RECEP_F1_2"/>
    <property type="match status" value="1"/>
</dbReference>
<feature type="domain" description="G-protein coupled receptors family 1 profile" evidence="17">
    <location>
        <begin position="180"/>
        <end position="237"/>
    </location>
</feature>
<keyword evidence="15" id="KW-0966">Cell projection</keyword>
<feature type="region of interest" description="Disordered" evidence="16">
    <location>
        <begin position="372"/>
        <end position="413"/>
    </location>
</feature>
<dbReference type="PANTHER" id="PTHR22752:SF10">
    <property type="entry name" value="G-PROTEIN COUPLED RECEPTOR 161"/>
    <property type="match status" value="1"/>
</dbReference>
<evidence type="ECO:0000256" key="7">
    <source>
        <dbReference type="ARBA" id="ARBA00022989"/>
    </source>
</evidence>
<feature type="region of interest" description="Disordered" evidence="16">
    <location>
        <begin position="85"/>
        <end position="107"/>
    </location>
</feature>
<keyword evidence="5" id="KW-1003">Cell membrane</keyword>
<dbReference type="InterPro" id="IPR017452">
    <property type="entry name" value="GPCR_Rhodpsn_7TM"/>
</dbReference>
<dbReference type="GO" id="GO:0004930">
    <property type="term" value="F:G protein-coupled receptor activity"/>
    <property type="evidence" value="ECO:0007669"/>
    <property type="project" value="UniProtKB-KW"/>
</dbReference>
<dbReference type="Gene3D" id="1.20.1070.10">
    <property type="entry name" value="Rhodopsin 7-helix transmembrane proteins"/>
    <property type="match status" value="1"/>
</dbReference>
<reference evidence="18 19" key="1">
    <citation type="submission" date="2024-07" db="EMBL/GenBank/DDBJ databases">
        <title>Chromosome-level genome assembly of the water stick insect Ranatra chinensis (Heteroptera: Nepidae).</title>
        <authorList>
            <person name="Liu X."/>
        </authorList>
    </citation>
    <scope>NUCLEOTIDE SEQUENCE [LARGE SCALE GENOMIC DNA]</scope>
    <source>
        <strain evidence="18">Cailab_2021Rc</strain>
        <tissue evidence="18">Muscle</tissue>
    </source>
</reference>
<gene>
    <name evidence="18" type="ORF">AAG570_010406</name>
</gene>
<keyword evidence="13" id="KW-0325">Glycoprotein</keyword>
<keyword evidence="19" id="KW-1185">Reference proteome</keyword>
<dbReference type="EMBL" id="JBFDAA010000005">
    <property type="protein sequence ID" value="KAL1132451.1"/>
    <property type="molecule type" value="Genomic_DNA"/>
</dbReference>
<keyword evidence="10" id="KW-0472">Membrane</keyword>
<evidence type="ECO:0000256" key="4">
    <source>
        <dbReference type="ARBA" id="ARBA00022473"/>
    </source>
</evidence>
<keyword evidence="11" id="KW-1015">Disulfide bond</keyword>
<dbReference type="PRINTS" id="PR00237">
    <property type="entry name" value="GPCRRHODOPSN"/>
</dbReference>
<keyword evidence="9" id="KW-0969">Cilium</keyword>
<evidence type="ECO:0000256" key="12">
    <source>
        <dbReference type="ARBA" id="ARBA00023170"/>
    </source>
</evidence>
<evidence type="ECO:0000256" key="16">
    <source>
        <dbReference type="SAM" id="MobiDB-lite"/>
    </source>
</evidence>
<feature type="compositionally biased region" description="Low complexity" evidence="16">
    <location>
        <begin position="299"/>
        <end position="316"/>
    </location>
</feature>
<keyword evidence="8" id="KW-0297">G-protein coupled receptor</keyword>
<evidence type="ECO:0000256" key="1">
    <source>
        <dbReference type="ARBA" id="ARBA00004309"/>
    </source>
</evidence>
<evidence type="ECO:0000256" key="13">
    <source>
        <dbReference type="ARBA" id="ARBA00023180"/>
    </source>
</evidence>
<comment type="subcellular location">
    <subcellularLocation>
        <location evidence="2">Cell membrane</location>
        <topology evidence="2">Multi-pass membrane protein</topology>
    </subcellularLocation>
    <subcellularLocation>
        <location evidence="1">Cell projection</location>
        <location evidence="1">Cilium membrane</location>
    </subcellularLocation>
</comment>
<name>A0ABD0YMF8_9HEMI</name>
<accession>A0ABD0YMF8</accession>